<organism evidence="3 4">
    <name type="scientific">Nocardioides simplex</name>
    <name type="common">Arthrobacter simplex</name>
    <dbReference type="NCBI Taxonomy" id="2045"/>
    <lineage>
        <taxon>Bacteria</taxon>
        <taxon>Bacillati</taxon>
        <taxon>Actinomycetota</taxon>
        <taxon>Actinomycetes</taxon>
        <taxon>Propionibacteriales</taxon>
        <taxon>Nocardioidaceae</taxon>
        <taxon>Pimelobacter</taxon>
    </lineage>
</organism>
<protein>
    <submittedName>
        <fullName evidence="3">Ig-like domain repeat protein</fullName>
    </submittedName>
</protein>
<feature type="domain" description="Bacterial Ig-like" evidence="2">
    <location>
        <begin position="484"/>
        <end position="572"/>
    </location>
</feature>
<gene>
    <name evidence="3" type="ORF">F9L07_20325</name>
</gene>
<dbReference type="EMBL" id="WBVM01000002">
    <property type="protein sequence ID" value="KAB2809380.1"/>
    <property type="molecule type" value="Genomic_DNA"/>
</dbReference>
<dbReference type="SUPFAM" id="SSF49373">
    <property type="entry name" value="Invasin/intimin cell-adhesion fragments"/>
    <property type="match status" value="1"/>
</dbReference>
<feature type="domain" description="Bacterial Ig-like" evidence="2">
    <location>
        <begin position="778"/>
        <end position="860"/>
    </location>
</feature>
<dbReference type="GO" id="GO:0005975">
    <property type="term" value="P:carbohydrate metabolic process"/>
    <property type="evidence" value="ECO:0007669"/>
    <property type="project" value="UniProtKB-ARBA"/>
</dbReference>
<dbReference type="Gene3D" id="2.60.40.10">
    <property type="entry name" value="Immunoglobulins"/>
    <property type="match status" value="9"/>
</dbReference>
<reference evidence="3 4" key="1">
    <citation type="submission" date="2019-09" db="EMBL/GenBank/DDBJ databases">
        <title>Pimelobacter sp. isolated from Paulinella.</title>
        <authorList>
            <person name="Jeong S.E."/>
        </authorList>
    </citation>
    <scope>NUCLEOTIDE SEQUENCE [LARGE SCALE GENOMIC DNA]</scope>
    <source>
        <strain evidence="3 4">Pch-N</strain>
    </source>
</reference>
<dbReference type="AlphaFoldDB" id="A0A7J5DW08"/>
<dbReference type="InterPro" id="IPR032109">
    <property type="entry name" value="Big_3_5"/>
</dbReference>
<feature type="domain" description="Bacterial Ig-like" evidence="2">
    <location>
        <begin position="386"/>
        <end position="475"/>
    </location>
</feature>
<name>A0A7J5DW08_NOCSI</name>
<dbReference type="Pfam" id="PF16640">
    <property type="entry name" value="Big_3_5"/>
    <property type="match status" value="8"/>
</dbReference>
<accession>A0A7J5DW08</accession>
<dbReference type="InterPro" id="IPR008964">
    <property type="entry name" value="Invasin/intimin_cell_adhesion"/>
</dbReference>
<evidence type="ECO:0000256" key="1">
    <source>
        <dbReference type="SAM" id="MobiDB-lite"/>
    </source>
</evidence>
<feature type="domain" description="Bacterial Ig-like" evidence="2">
    <location>
        <begin position="291"/>
        <end position="377"/>
    </location>
</feature>
<dbReference type="Proteomes" id="UP000449906">
    <property type="component" value="Unassembled WGS sequence"/>
</dbReference>
<evidence type="ECO:0000313" key="4">
    <source>
        <dbReference type="Proteomes" id="UP000449906"/>
    </source>
</evidence>
<feature type="compositionally biased region" description="Low complexity" evidence="1">
    <location>
        <begin position="8"/>
        <end position="19"/>
    </location>
</feature>
<evidence type="ECO:0000259" key="2">
    <source>
        <dbReference type="Pfam" id="PF16640"/>
    </source>
</evidence>
<feature type="region of interest" description="Disordered" evidence="1">
    <location>
        <begin position="1"/>
        <end position="52"/>
    </location>
</feature>
<feature type="domain" description="Bacterial Ig-like" evidence="2">
    <location>
        <begin position="881"/>
        <end position="973"/>
    </location>
</feature>
<sequence>MHLDHQRVGPGRVQRGGVPAPAHPQRRLRRDLPGRRQPPVLDGARRHPQVKGRPAVRRSIAAFAAFALTLGTPVLLATSASADITGPADGAVLRGNATLSNSGASDGTGCLNASGPQTTLQLINSSGGVVFESVQGGTGGKSAGIDTHNYPNGTYTARAVERNRSGFLYCSNNTKTTNRSVTIDNITQLAYSGATEGPQNTSVTVKATLTDPNLGASVLPGRTVTFALTGGTSVSATTDGNGVATATLPVSGPPRSAVVSASFAQTAYYKGSTATSAFGVGKNPSTTTLVPPPSVVHGEAVSFTAQVARVNGTSEPTGTVQFTVDGTDLGAPVPVGAGTATSPPTDSLSTGSHTIGASYSGDGNLIGSSATTRELTVGKAPTATVLTSTGSPTVSGEAVTFTAEVDVVAPGVGQPGGAVQFNIDGDPYGTAVPLTGDTATLTVSNLRPGNHAVQATYNGNGDFASSSSAELTHGVNRADTTVDLTTSNTDAVAGEPLRFTADVAVAGPGAGEPTGTVQFAADGEPIGAPVALNGGTAVSPPVGLDAGNHVITANYEGDDRFAGGSDTLTQKVVAATTTTTVSSSPNPSVVGQQVTVTATVTPDAPATGDPQGAVQFEIDGQPGPYVTLEDGTATMSTSTLARGTHQVKARYLSADPNFVTSVSSTATHTVNKAATKTTVVSSSPTSVSGQPVTITATVGVVAPGAGSPSGTVTFTDGSTVLGTVPVSSATGGIASVTLDDLGVGQHAIVATYDGDDSFSGSNGSVAQKVQRAQTSTLLTSSANPTPSGGSVTFTATVSPVAPGAGAPTGTVQFKVNGANLGAPVAIVDGVAVSTGFSSAAPGTYRISAVYSGEPRFVGSTGLLDQGNGQTVGKGGTALDLVADAETADQGQPVTFTATVQVVSPATGRATGPVQFWDGDTLLGAANLTPASAERTSTASYTTTGLTPGAHQVRAVYGGSFNYTGSESATGVSVGAVETVTGITSSANPATYGGRVTLTAIVSDAVPTPGKPTGSVTFRSGNAVLGTAPLATVEGQQRATLQVDGFAAGSHRLTATYSGDLSRAASTSPELVQVVDRAPATITDMAVVNSQLWTVRTVKATLRGVGGAPLPGQRLVFSTTSTLAGGYLFICDAVTDSTGTASCRVPGGIPAYVNAEGFDVTFAGNASYLPTTDHGGGR</sequence>
<feature type="domain" description="Bacterial Ig-like" evidence="2">
    <location>
        <begin position="681"/>
        <end position="769"/>
    </location>
</feature>
<feature type="domain" description="Bacterial Ig-like" evidence="2">
    <location>
        <begin position="582"/>
        <end position="671"/>
    </location>
</feature>
<proteinExistence type="predicted"/>
<evidence type="ECO:0000313" key="3">
    <source>
        <dbReference type="EMBL" id="KAB2809380.1"/>
    </source>
</evidence>
<comment type="caution">
    <text evidence="3">The sequence shown here is derived from an EMBL/GenBank/DDBJ whole genome shotgun (WGS) entry which is preliminary data.</text>
</comment>
<dbReference type="InterPro" id="IPR013783">
    <property type="entry name" value="Ig-like_fold"/>
</dbReference>
<feature type="domain" description="Bacterial Ig-like" evidence="2">
    <location>
        <begin position="982"/>
        <end position="1074"/>
    </location>
</feature>